<comment type="caution">
    <text evidence="3">The sequence shown here is derived from an EMBL/GenBank/DDBJ whole genome shotgun (WGS) entry which is preliminary data.</text>
</comment>
<feature type="transmembrane region" description="Helical" evidence="2">
    <location>
        <begin position="339"/>
        <end position="359"/>
    </location>
</feature>
<reference evidence="4" key="1">
    <citation type="journal article" date="2019" name="Int. J. Syst. Evol. Microbiol.">
        <title>The Global Catalogue of Microorganisms (GCM) 10K type strain sequencing project: providing services to taxonomists for standard genome sequencing and annotation.</title>
        <authorList>
            <consortium name="The Broad Institute Genomics Platform"/>
            <consortium name="The Broad Institute Genome Sequencing Center for Infectious Disease"/>
            <person name="Wu L."/>
            <person name="Ma J."/>
        </authorList>
    </citation>
    <scope>NUCLEOTIDE SEQUENCE [LARGE SCALE GENOMIC DNA]</scope>
    <source>
        <strain evidence="4">JCM 16014</strain>
    </source>
</reference>
<feature type="region of interest" description="Disordered" evidence="1">
    <location>
        <begin position="278"/>
        <end position="305"/>
    </location>
</feature>
<sequence>MADVLTRPAAAPSRDGFGHLVHAEWTKLRTVRGWMIGLLAAVFLTVGIGMLGPAGSQSRCDNVDGARGGAAHATGTCAASTPPKRADGREVVDEEAFVHRTLSGDGSITARLTAFTGRYDPTGGGPATGGGTTGLADGLQPWSKAGVLVKDGTAAGSTYAAVLATGDHGVRMQYDYTGDLAGRLGPVSAAAPRWLRLTRAGDTLTGYESADGTTWTRIGSATLRHLPHDVEVGVFATSPEFSVIRNSFGGSATNTGPTVATGAFDHIAVAGQSTAAGSGADGWTVPRTGTADSGPGGANGPLGQVGASATGADAFTVTGSGDIAPANPDEGAGKSLESALAGTFAGLIAVIVVAALTMTSEYRRGLIRTSLAASPRRGRLLAAKAVVLGSAAFVAGLVAAAAAIPVVTALEHSKGLYVFHASTEAVIRLVVGTAALMAVAAVLALAVGTILRRGAAAVAAVIVIIVLPYILAVASVLPGTAADWLTRLTPAAAFAVQQTITAWPQVKAVHTPASGYYPLSPWLGLAVLALYAAVAYALAHRLLARRDA</sequence>
<dbReference type="PANTHER" id="PTHR37305:SF1">
    <property type="entry name" value="MEMBRANE PROTEIN"/>
    <property type="match status" value="1"/>
</dbReference>
<feature type="transmembrane region" description="Helical" evidence="2">
    <location>
        <begin position="34"/>
        <end position="52"/>
    </location>
</feature>
<keyword evidence="2" id="KW-0472">Membrane</keyword>
<feature type="transmembrane region" description="Helical" evidence="2">
    <location>
        <begin position="380"/>
        <end position="405"/>
    </location>
</feature>
<keyword evidence="4" id="KW-1185">Reference proteome</keyword>
<dbReference type="Gene3D" id="2.60.120.200">
    <property type="match status" value="1"/>
</dbReference>
<keyword evidence="2" id="KW-0812">Transmembrane</keyword>
<dbReference type="SUPFAM" id="SSF49899">
    <property type="entry name" value="Concanavalin A-like lectins/glucanases"/>
    <property type="match status" value="1"/>
</dbReference>
<dbReference type="Proteomes" id="UP001500751">
    <property type="component" value="Unassembled WGS sequence"/>
</dbReference>
<evidence type="ECO:0000313" key="4">
    <source>
        <dbReference type="Proteomes" id="UP001500751"/>
    </source>
</evidence>
<dbReference type="InterPro" id="IPR013320">
    <property type="entry name" value="ConA-like_dom_sf"/>
</dbReference>
<evidence type="ECO:0000256" key="2">
    <source>
        <dbReference type="SAM" id="Phobius"/>
    </source>
</evidence>
<keyword evidence="2" id="KW-1133">Transmembrane helix</keyword>
<protein>
    <submittedName>
        <fullName evidence="3">Uncharacterized protein</fullName>
    </submittedName>
</protein>
<feature type="transmembrane region" description="Helical" evidence="2">
    <location>
        <begin position="425"/>
        <end position="447"/>
    </location>
</feature>
<gene>
    <name evidence="3" type="ORF">GCM10009839_66790</name>
</gene>
<dbReference type="PANTHER" id="PTHR37305">
    <property type="entry name" value="INTEGRAL MEMBRANE PROTEIN-RELATED"/>
    <property type="match status" value="1"/>
</dbReference>
<evidence type="ECO:0000256" key="1">
    <source>
        <dbReference type="SAM" id="MobiDB-lite"/>
    </source>
</evidence>
<accession>A0ABP5GLY8</accession>
<organism evidence="3 4">
    <name type="scientific">Catenulispora yoronensis</name>
    <dbReference type="NCBI Taxonomy" id="450799"/>
    <lineage>
        <taxon>Bacteria</taxon>
        <taxon>Bacillati</taxon>
        <taxon>Actinomycetota</taxon>
        <taxon>Actinomycetes</taxon>
        <taxon>Catenulisporales</taxon>
        <taxon>Catenulisporaceae</taxon>
        <taxon>Catenulispora</taxon>
    </lineage>
</organism>
<dbReference type="RefSeq" id="WP_344669688.1">
    <property type="nucleotide sequence ID" value="NZ_BAAAQN010000050.1"/>
</dbReference>
<evidence type="ECO:0000313" key="3">
    <source>
        <dbReference type="EMBL" id="GAA2050770.1"/>
    </source>
</evidence>
<feature type="transmembrane region" description="Helical" evidence="2">
    <location>
        <begin position="454"/>
        <end position="477"/>
    </location>
</feature>
<name>A0ABP5GLY8_9ACTN</name>
<proteinExistence type="predicted"/>
<dbReference type="EMBL" id="BAAAQN010000050">
    <property type="protein sequence ID" value="GAA2050770.1"/>
    <property type="molecule type" value="Genomic_DNA"/>
</dbReference>
<feature type="transmembrane region" description="Helical" evidence="2">
    <location>
        <begin position="519"/>
        <end position="539"/>
    </location>
</feature>